<evidence type="ECO:0000313" key="2">
    <source>
        <dbReference type="Proteomes" id="UP001055072"/>
    </source>
</evidence>
<evidence type="ECO:0000313" key="1">
    <source>
        <dbReference type="EMBL" id="KAI0084105.1"/>
    </source>
</evidence>
<organism evidence="1 2">
    <name type="scientific">Irpex rosettiformis</name>
    <dbReference type="NCBI Taxonomy" id="378272"/>
    <lineage>
        <taxon>Eukaryota</taxon>
        <taxon>Fungi</taxon>
        <taxon>Dikarya</taxon>
        <taxon>Basidiomycota</taxon>
        <taxon>Agaricomycotina</taxon>
        <taxon>Agaricomycetes</taxon>
        <taxon>Polyporales</taxon>
        <taxon>Irpicaceae</taxon>
        <taxon>Irpex</taxon>
    </lineage>
</organism>
<proteinExistence type="predicted"/>
<dbReference type="Proteomes" id="UP001055072">
    <property type="component" value="Unassembled WGS sequence"/>
</dbReference>
<keyword evidence="2" id="KW-1185">Reference proteome</keyword>
<dbReference type="EMBL" id="MU274947">
    <property type="protein sequence ID" value="KAI0084105.1"/>
    <property type="molecule type" value="Genomic_DNA"/>
</dbReference>
<name>A0ACB8TQ68_9APHY</name>
<sequence>MPPKKAQKMSLNEFLGDSTLGSWADEMDELPTAPAARADDDRSRLGDRRRDDYLSSRPERGPPREDLPLPTEPPFTAFVGNLAFDLTEQEVEDFFTGYELKSVKIIKDRDDKPKGFGYVEFADLEGLKQGLAKSGIVSTGGMAYMARINGFLQPLAGRTVRISVAEPPKERSGFGGGIGFDDDKFASNWRRDGPLPDLSSRDGSRRRFDGSSSREPPPPAVSDNVSDWRSSRAPARASPSSPVSELEPPRRRGSGFRSQEGGPSGPADSDDVWVKGSRFIPSGPPDEPRSRFSGRRGDMGPPRDSQPVVDEGDWRRGSASRNSTSPSSSVPPTPQMTRRKLELLPRSGSSNAPSPLASPNPANTAAKSSPFGAARPVDTLSKEAVVADRLEKEREQVRERVSHPVHTGHAMSRTSSRTASQREESRGATSTPSTAPTSPKGETARNAPASNASIRPSFSFANAAAAARKNSADSEKEESEAVDELAEQVDDVTI</sequence>
<accession>A0ACB8TQ68</accession>
<gene>
    <name evidence="1" type="ORF">BDY19DRAFT_973829</name>
</gene>
<reference evidence="1" key="1">
    <citation type="journal article" date="2021" name="Environ. Microbiol.">
        <title>Gene family expansions and transcriptome signatures uncover fungal adaptations to wood decay.</title>
        <authorList>
            <person name="Hage H."/>
            <person name="Miyauchi S."/>
            <person name="Viragh M."/>
            <person name="Drula E."/>
            <person name="Min B."/>
            <person name="Chaduli D."/>
            <person name="Navarro D."/>
            <person name="Favel A."/>
            <person name="Norest M."/>
            <person name="Lesage-Meessen L."/>
            <person name="Balint B."/>
            <person name="Merenyi Z."/>
            <person name="de Eugenio L."/>
            <person name="Morin E."/>
            <person name="Martinez A.T."/>
            <person name="Baldrian P."/>
            <person name="Stursova M."/>
            <person name="Martinez M.J."/>
            <person name="Novotny C."/>
            <person name="Magnuson J.K."/>
            <person name="Spatafora J.W."/>
            <person name="Maurice S."/>
            <person name="Pangilinan J."/>
            <person name="Andreopoulos W."/>
            <person name="LaButti K."/>
            <person name="Hundley H."/>
            <person name="Na H."/>
            <person name="Kuo A."/>
            <person name="Barry K."/>
            <person name="Lipzen A."/>
            <person name="Henrissat B."/>
            <person name="Riley R."/>
            <person name="Ahrendt S."/>
            <person name="Nagy L.G."/>
            <person name="Grigoriev I.V."/>
            <person name="Martin F."/>
            <person name="Rosso M.N."/>
        </authorList>
    </citation>
    <scope>NUCLEOTIDE SEQUENCE</scope>
    <source>
        <strain evidence="1">CBS 384.51</strain>
    </source>
</reference>
<protein>
    <submittedName>
        <fullName evidence="1">Uncharacterized protein</fullName>
    </submittedName>
</protein>
<comment type="caution">
    <text evidence="1">The sequence shown here is derived from an EMBL/GenBank/DDBJ whole genome shotgun (WGS) entry which is preliminary data.</text>
</comment>